<proteinExistence type="predicted"/>
<gene>
    <name evidence="4" type="ORF">SAMN04489745_0666</name>
</gene>
<dbReference type="PANTHER" id="PTHR37536:SF1">
    <property type="entry name" value="ASPERGILLOPEPSIN, PUTAITVE (AFU_ORTHOLOGUE AFUA_7G01200)"/>
    <property type="match status" value="1"/>
</dbReference>
<dbReference type="InterPro" id="IPR000250">
    <property type="entry name" value="Peptidase_G1"/>
</dbReference>
<keyword evidence="5" id="KW-1185">Reference proteome</keyword>
<dbReference type="PANTHER" id="PTHR37536">
    <property type="entry name" value="PUTATIVE (AFU_ORTHOLOGUE AFUA_3G02970)-RELATED"/>
    <property type="match status" value="1"/>
</dbReference>
<feature type="active site" description="Proton acceptor" evidence="1">
    <location>
        <position position="182"/>
    </location>
</feature>
<evidence type="ECO:0000313" key="5">
    <source>
        <dbReference type="Proteomes" id="UP000182652"/>
    </source>
</evidence>
<dbReference type="InterPro" id="IPR013320">
    <property type="entry name" value="ConA-like_dom_sf"/>
</dbReference>
<accession>A0A1H4KIR1</accession>
<dbReference type="InterPro" id="IPR038656">
    <property type="entry name" value="Peptidase_G1_sf"/>
</dbReference>
<protein>
    <submittedName>
        <fullName evidence="4">Peptidase A4 family protein</fullName>
    </submittedName>
</protein>
<feature type="signal peptide" evidence="3">
    <location>
        <begin position="1"/>
        <end position="27"/>
    </location>
</feature>
<evidence type="ECO:0000313" key="4">
    <source>
        <dbReference type="EMBL" id="SEB58381.1"/>
    </source>
</evidence>
<name>A0A1H4KIR1_9MICC</name>
<dbReference type="Pfam" id="PF01828">
    <property type="entry name" value="Peptidase_A4"/>
    <property type="match status" value="1"/>
</dbReference>
<dbReference type="Proteomes" id="UP000182652">
    <property type="component" value="Unassembled WGS sequence"/>
</dbReference>
<evidence type="ECO:0000256" key="3">
    <source>
        <dbReference type="SAM" id="SignalP"/>
    </source>
</evidence>
<dbReference type="EMBL" id="FNSN01000003">
    <property type="protein sequence ID" value="SEB58381.1"/>
    <property type="molecule type" value="Genomic_DNA"/>
</dbReference>
<dbReference type="RefSeq" id="WP_082724129.1">
    <property type="nucleotide sequence ID" value="NZ_FNSN01000003.1"/>
</dbReference>
<dbReference type="CDD" id="cd13426">
    <property type="entry name" value="Peptidase_G1"/>
    <property type="match status" value="1"/>
</dbReference>
<sequence length="246" mass="25647">MKKFTGIAAGALAAMLLTSVATPPALASEAPSTTAGFAHHVGQAKKSASTSGNWSGYAQSNGGYTSASATWTVPTVTTSSTDRYATTWVGIDGWSNSNLIQTGTEEDTVNGKAVYYAWWEILPAVQTRISLAVAPGNSITGTVAKVSGTTWSITLKNNTTGQSFTTNQTYKGSASDVEYIHEATQINGTIAPMAQTTPVTFTNLTENGISPNLTSDQKISLVQNGVTVETPDNPSAGNSFTDRYTG</sequence>
<reference evidence="4 5" key="1">
    <citation type="submission" date="2016-10" db="EMBL/GenBank/DDBJ databases">
        <authorList>
            <person name="de Groot N.N."/>
        </authorList>
    </citation>
    <scope>NUCLEOTIDE SEQUENCE [LARGE SCALE GENOMIC DNA]</scope>
    <source>
        <strain evidence="4 5">DSM 10495</strain>
    </source>
</reference>
<dbReference type="GO" id="GO:0070007">
    <property type="term" value="F:glutamic-type endopeptidase activity"/>
    <property type="evidence" value="ECO:0007669"/>
    <property type="project" value="InterPro"/>
</dbReference>
<keyword evidence="3" id="KW-0732">Signal</keyword>
<feature type="region of interest" description="Disordered" evidence="2">
    <location>
        <begin position="227"/>
        <end position="246"/>
    </location>
</feature>
<dbReference type="Gene3D" id="2.60.120.700">
    <property type="entry name" value="Peptidase G1"/>
    <property type="match status" value="1"/>
</dbReference>
<dbReference type="AlphaFoldDB" id="A0A1H4KIR1"/>
<feature type="chain" id="PRO_5010267374" evidence="3">
    <location>
        <begin position="28"/>
        <end position="246"/>
    </location>
</feature>
<evidence type="ECO:0000256" key="2">
    <source>
        <dbReference type="SAM" id="MobiDB-lite"/>
    </source>
</evidence>
<dbReference type="SUPFAM" id="SSF49899">
    <property type="entry name" value="Concanavalin A-like lectins/glucanases"/>
    <property type="match status" value="1"/>
</dbReference>
<dbReference type="STRING" id="156980.SAMN04489745_0666"/>
<evidence type="ECO:0000256" key="1">
    <source>
        <dbReference type="PIRSR" id="PIRSR600250-50"/>
    </source>
</evidence>
<dbReference type="GO" id="GO:0006508">
    <property type="term" value="P:proteolysis"/>
    <property type="evidence" value="ECO:0007669"/>
    <property type="project" value="InterPro"/>
</dbReference>
<organism evidence="4 5">
    <name type="scientific">Arthrobacter woluwensis</name>
    <dbReference type="NCBI Taxonomy" id="156980"/>
    <lineage>
        <taxon>Bacteria</taxon>
        <taxon>Bacillati</taxon>
        <taxon>Actinomycetota</taxon>
        <taxon>Actinomycetes</taxon>
        <taxon>Micrococcales</taxon>
        <taxon>Micrococcaceae</taxon>
        <taxon>Arthrobacter</taxon>
    </lineage>
</organism>